<evidence type="ECO:0000259" key="1">
    <source>
        <dbReference type="Pfam" id="PF24626"/>
    </source>
</evidence>
<sequence>MGQSRRNSYVDVKRRDHEFDVDDWVYLKILHMKGVMRFCKKEKLSPCYVGPYQVLRWIGDVAYELDLASELSSVHPVFHLSLLKNCIRDPTSIVPL</sequence>
<dbReference type="PANTHER" id="PTHR46148:SF58">
    <property type="entry name" value="RETROTRANSPOSON PROTEIN"/>
    <property type="match status" value="1"/>
</dbReference>
<dbReference type="InterPro" id="IPR056924">
    <property type="entry name" value="SH3_Tf2-1"/>
</dbReference>
<gene>
    <name evidence="2" type="ORF">MTR67_001733</name>
</gene>
<evidence type="ECO:0000313" key="2">
    <source>
        <dbReference type="EMBL" id="WMV08348.1"/>
    </source>
</evidence>
<dbReference type="EMBL" id="CP133612">
    <property type="protein sequence ID" value="WMV08348.1"/>
    <property type="molecule type" value="Genomic_DNA"/>
</dbReference>
<proteinExistence type="predicted"/>
<accession>A0AAF0T8P8</accession>
<protein>
    <recommendedName>
        <fullName evidence="1">Tf2-1-like SH3-like domain-containing protein</fullName>
    </recommendedName>
</protein>
<keyword evidence="3" id="KW-1185">Reference proteome</keyword>
<feature type="domain" description="Tf2-1-like SH3-like" evidence="1">
    <location>
        <begin position="23"/>
        <end position="86"/>
    </location>
</feature>
<dbReference type="PANTHER" id="PTHR46148">
    <property type="entry name" value="CHROMO DOMAIN-CONTAINING PROTEIN"/>
    <property type="match status" value="1"/>
</dbReference>
<organism evidence="2 3">
    <name type="scientific">Solanum verrucosum</name>
    <dbReference type="NCBI Taxonomy" id="315347"/>
    <lineage>
        <taxon>Eukaryota</taxon>
        <taxon>Viridiplantae</taxon>
        <taxon>Streptophyta</taxon>
        <taxon>Embryophyta</taxon>
        <taxon>Tracheophyta</taxon>
        <taxon>Spermatophyta</taxon>
        <taxon>Magnoliopsida</taxon>
        <taxon>eudicotyledons</taxon>
        <taxon>Gunneridae</taxon>
        <taxon>Pentapetalae</taxon>
        <taxon>asterids</taxon>
        <taxon>lamiids</taxon>
        <taxon>Solanales</taxon>
        <taxon>Solanaceae</taxon>
        <taxon>Solanoideae</taxon>
        <taxon>Solaneae</taxon>
        <taxon>Solanum</taxon>
    </lineage>
</organism>
<dbReference type="Pfam" id="PF24626">
    <property type="entry name" value="SH3_Tf2-1"/>
    <property type="match status" value="1"/>
</dbReference>
<dbReference type="Proteomes" id="UP001234989">
    <property type="component" value="Chromosome 1"/>
</dbReference>
<evidence type="ECO:0000313" key="3">
    <source>
        <dbReference type="Proteomes" id="UP001234989"/>
    </source>
</evidence>
<name>A0AAF0T8P8_SOLVR</name>
<reference evidence="2" key="1">
    <citation type="submission" date="2023-08" db="EMBL/GenBank/DDBJ databases">
        <title>A de novo genome assembly of Solanum verrucosum Schlechtendal, a Mexican diploid species geographically isolated from the other diploid A-genome species in potato relatives.</title>
        <authorList>
            <person name="Hosaka K."/>
        </authorList>
    </citation>
    <scope>NUCLEOTIDE SEQUENCE</scope>
    <source>
        <tissue evidence="2">Young leaves</tissue>
    </source>
</reference>
<dbReference type="AlphaFoldDB" id="A0AAF0T8P8"/>